<dbReference type="AlphaFoldDB" id="A0A2S6AIT2"/>
<evidence type="ECO:0000256" key="2">
    <source>
        <dbReference type="ARBA" id="ARBA00022598"/>
    </source>
</evidence>
<evidence type="ECO:0000313" key="9">
    <source>
        <dbReference type="EMBL" id="PPJ35135.1"/>
    </source>
</evidence>
<name>A0A2S6AIT2_9NOCA</name>
<dbReference type="PANTHER" id="PTHR43785:SF12">
    <property type="entry name" value="TYPE-1 GLUTAMINE SYNTHETASE 2"/>
    <property type="match status" value="1"/>
</dbReference>
<dbReference type="Gene3D" id="3.30.590.10">
    <property type="entry name" value="Glutamine synthetase/guanido kinase, catalytic domain"/>
    <property type="match status" value="1"/>
</dbReference>
<keyword evidence="4" id="KW-0067">ATP-binding</keyword>
<dbReference type="Proteomes" id="UP000239874">
    <property type="component" value="Unassembled WGS sequence"/>
</dbReference>
<dbReference type="PANTHER" id="PTHR43785">
    <property type="entry name" value="GAMMA-GLUTAMYLPUTRESCINE SYNTHETASE"/>
    <property type="match status" value="1"/>
</dbReference>
<reference evidence="9 10" key="1">
    <citation type="submission" date="2018-02" db="EMBL/GenBank/DDBJ databases">
        <title>8 Nocardia nova and 1 Nocardia cyriacigeorgica strain used for evolution to TMP-SMX.</title>
        <authorList>
            <person name="Mehta H."/>
            <person name="Weng J."/>
            <person name="Shamoo Y."/>
        </authorList>
    </citation>
    <scope>NUCLEOTIDE SEQUENCE [LARGE SCALE GENOMIC DNA]</scope>
    <source>
        <strain evidence="9 10">MDA3139</strain>
    </source>
</reference>
<dbReference type="SUPFAM" id="SSF55931">
    <property type="entry name" value="Glutamine synthetase/guanido kinase"/>
    <property type="match status" value="1"/>
</dbReference>
<keyword evidence="3" id="KW-0547">Nucleotide-binding</keyword>
<comment type="similarity">
    <text evidence="1 5 6">Belongs to the glutamine synthetase family.</text>
</comment>
<dbReference type="SUPFAM" id="SSF54368">
    <property type="entry name" value="Glutamine synthetase, N-terminal domain"/>
    <property type="match status" value="1"/>
</dbReference>
<dbReference type="InterPro" id="IPR036651">
    <property type="entry name" value="Gln_synt_N_sf"/>
</dbReference>
<dbReference type="Gene3D" id="3.10.20.70">
    <property type="entry name" value="Glutamine synthetase, N-terminal domain"/>
    <property type="match status" value="1"/>
</dbReference>
<dbReference type="InterPro" id="IPR014746">
    <property type="entry name" value="Gln_synth/guanido_kin_cat_dom"/>
</dbReference>
<dbReference type="PROSITE" id="PS51986">
    <property type="entry name" value="GS_BETA_GRASP"/>
    <property type="match status" value="1"/>
</dbReference>
<dbReference type="OrthoDB" id="3277468at2"/>
<accession>A0A2S6AIT2</accession>
<dbReference type="SMART" id="SM01230">
    <property type="entry name" value="Gln-synt_C"/>
    <property type="match status" value="1"/>
</dbReference>
<evidence type="ECO:0000256" key="6">
    <source>
        <dbReference type="RuleBase" id="RU000384"/>
    </source>
</evidence>
<gene>
    <name evidence="9" type="ORF">C5E45_27160</name>
</gene>
<dbReference type="EMBL" id="PSZC01000024">
    <property type="protein sequence ID" value="PPJ35135.1"/>
    <property type="molecule type" value="Genomic_DNA"/>
</dbReference>
<feature type="domain" description="GS catalytic" evidence="8">
    <location>
        <begin position="140"/>
        <end position="479"/>
    </location>
</feature>
<sequence>MCLVVPASNELPGVDVEPLTEQLRRDRADRASAVAATLSAHDIDAVAVTWVDTSGIVRMKAVPVERFSHAAAWGIGASPVFDAFLVDDSILTEHVAGGPTGDLRLYPDLDRLTAVAALPGWAWAPADRYTQSGTPHPRDCRLLLRRLVSELADDGYELRTAIELEWTLSRPDPADPDTFSPATSAPAYGMARLSELAPYLRDVVSKVRDSGVGVEQIHPEYEVGQFELSIASGDPVRTADNAVLVREIVRAVSGAHGLRATFSPMVVPGVVGNGGHVHLSLWRDGVNRMGGGPGPFGLGAEGEHFAAGILDRLPALLALGCPAVASYLRLQPRHWAGVFRCWGLENREAALRYITGSEGERDRAANIEIKTFDAAANPYLALAGLLAAGRAGVRAGATLPEPVAGDPARLDSATRSARGITPLPTTLADAVAAFDADEVLCAAFGDDLADTIASVRRGEIALFADATPEQITDACRWRY</sequence>
<dbReference type="InterPro" id="IPR008147">
    <property type="entry name" value="Gln_synt_N"/>
</dbReference>
<dbReference type="GO" id="GO:0005524">
    <property type="term" value="F:ATP binding"/>
    <property type="evidence" value="ECO:0007669"/>
    <property type="project" value="UniProtKB-KW"/>
</dbReference>
<comment type="caution">
    <text evidence="9">The sequence shown here is derived from an EMBL/GenBank/DDBJ whole genome shotgun (WGS) entry which is preliminary data.</text>
</comment>
<dbReference type="InterPro" id="IPR008146">
    <property type="entry name" value="Gln_synth_cat_dom"/>
</dbReference>
<dbReference type="GO" id="GO:0004356">
    <property type="term" value="F:glutamine synthetase activity"/>
    <property type="evidence" value="ECO:0007669"/>
    <property type="project" value="InterPro"/>
</dbReference>
<evidence type="ECO:0000256" key="4">
    <source>
        <dbReference type="ARBA" id="ARBA00022840"/>
    </source>
</evidence>
<evidence type="ECO:0000256" key="1">
    <source>
        <dbReference type="ARBA" id="ARBA00009897"/>
    </source>
</evidence>
<evidence type="ECO:0000256" key="5">
    <source>
        <dbReference type="PROSITE-ProRule" id="PRU01330"/>
    </source>
</evidence>
<evidence type="ECO:0000313" key="10">
    <source>
        <dbReference type="Proteomes" id="UP000239874"/>
    </source>
</evidence>
<dbReference type="Pfam" id="PF00120">
    <property type="entry name" value="Gln-synt_C"/>
    <property type="match status" value="1"/>
</dbReference>
<dbReference type="PROSITE" id="PS51987">
    <property type="entry name" value="GS_CATALYTIC"/>
    <property type="match status" value="1"/>
</dbReference>
<protein>
    <submittedName>
        <fullName evidence="9">Glutamine synthetase</fullName>
    </submittedName>
</protein>
<evidence type="ECO:0000259" key="7">
    <source>
        <dbReference type="PROSITE" id="PS51986"/>
    </source>
</evidence>
<proteinExistence type="inferred from homology"/>
<dbReference type="GO" id="GO:0006542">
    <property type="term" value="P:glutamine biosynthetic process"/>
    <property type="evidence" value="ECO:0007669"/>
    <property type="project" value="InterPro"/>
</dbReference>
<organism evidence="9 10">
    <name type="scientific">Nocardia nova</name>
    <dbReference type="NCBI Taxonomy" id="37330"/>
    <lineage>
        <taxon>Bacteria</taxon>
        <taxon>Bacillati</taxon>
        <taxon>Actinomycetota</taxon>
        <taxon>Actinomycetes</taxon>
        <taxon>Mycobacteriales</taxon>
        <taxon>Nocardiaceae</taxon>
        <taxon>Nocardia</taxon>
    </lineage>
</organism>
<evidence type="ECO:0000259" key="8">
    <source>
        <dbReference type="PROSITE" id="PS51987"/>
    </source>
</evidence>
<feature type="domain" description="GS beta-grasp" evidence="7">
    <location>
        <begin position="41"/>
        <end position="133"/>
    </location>
</feature>
<keyword evidence="2" id="KW-0436">Ligase</keyword>
<evidence type="ECO:0000256" key="3">
    <source>
        <dbReference type="ARBA" id="ARBA00022741"/>
    </source>
</evidence>